<gene>
    <name evidence="1" type="ORF">ING2E5A_1586</name>
</gene>
<dbReference type="Proteomes" id="UP000178485">
    <property type="component" value="Chromosome i"/>
</dbReference>
<dbReference type="AlphaFoldDB" id="A0A1G4G7D1"/>
<accession>A0A1G4G7D1</accession>
<keyword evidence="2" id="KW-1185">Reference proteome</keyword>
<sequence>MQYIEQLIYILVFTLIITACQPGQDNQEEYYIEWDKTSLFRIAEEGGYPRLCRLNDGTLLVAYENRRGDVVVKKSRDEGVTWDDPVTAYEKFEYVDPHSSSFTTVNIANPEMVQLINGDILLACNLRPVKEGIYPFSIALKRSVDMGRTWCPAQILYRAAPFFGDGCWEPSFLILPDGTIHIYFANELPYRNSDEQEISMIQSVDHGHTWSEKPSTVSFRQGHRDGMPVAIHDGTNIYVAIEDNLSGQFKPYIIRSSVYNPWGNAVPGDSPYRYAALRSVLPDTVYAGAPYLIRTESDVYVLSYQTTHNRGSDWERSTMEVQVSSTPSDFHNPSRPFVVPLSREAKWNSLADLGGNTIAALTSTNFEGGKIGIWMIKGKIKKIE</sequence>
<dbReference type="CDD" id="cd15482">
    <property type="entry name" value="Sialidase_non-viral"/>
    <property type="match status" value="1"/>
</dbReference>
<dbReference type="PANTHER" id="PTHR38792">
    <property type="entry name" value="BNR/ASP-BOX REPEAT DOMAIN PROTEIN (AFU_ORTHOLOGUE AFUA_7G06430)-RELATED"/>
    <property type="match status" value="1"/>
</dbReference>
<evidence type="ECO:0000313" key="1">
    <source>
        <dbReference type="EMBL" id="SCM57948.1"/>
    </source>
</evidence>
<dbReference type="KEGG" id="pmuc:ING2E5A_1586"/>
<dbReference type="EMBL" id="LT608328">
    <property type="protein sequence ID" value="SCM57948.1"/>
    <property type="molecule type" value="Genomic_DNA"/>
</dbReference>
<protein>
    <recommendedName>
        <fullName evidence="3">Exo-alpha-sialidase</fullName>
    </recommendedName>
</protein>
<reference evidence="1 2" key="1">
    <citation type="submission" date="2016-08" db="EMBL/GenBank/DDBJ databases">
        <authorList>
            <person name="Seilhamer J.J."/>
        </authorList>
    </citation>
    <scope>NUCLEOTIDE SEQUENCE [LARGE SCALE GENOMIC DNA]</scope>
    <source>
        <strain evidence="1">ING2-E5A</strain>
    </source>
</reference>
<dbReference type="Gene3D" id="2.120.10.10">
    <property type="match status" value="1"/>
</dbReference>
<dbReference type="SUPFAM" id="SSF50939">
    <property type="entry name" value="Sialidases"/>
    <property type="match status" value="1"/>
</dbReference>
<dbReference type="RefSeq" id="WP_071136891.1">
    <property type="nucleotide sequence ID" value="NZ_LT608328.1"/>
</dbReference>
<dbReference type="STRING" id="1642646.ING2E5A_1586"/>
<name>A0A1G4G7D1_9BACT</name>
<proteinExistence type="predicted"/>
<evidence type="ECO:0000313" key="2">
    <source>
        <dbReference type="Proteomes" id="UP000178485"/>
    </source>
</evidence>
<dbReference type="PANTHER" id="PTHR38792:SF3">
    <property type="entry name" value="BNR_ASP-BOX REPEAT DOMAIN PROTEIN (AFU_ORTHOLOGUE AFUA_7G06430)-RELATED"/>
    <property type="match status" value="1"/>
</dbReference>
<organism evidence="1 2">
    <name type="scientific">Petrimonas mucosa</name>
    <dbReference type="NCBI Taxonomy" id="1642646"/>
    <lineage>
        <taxon>Bacteria</taxon>
        <taxon>Pseudomonadati</taxon>
        <taxon>Bacteroidota</taxon>
        <taxon>Bacteroidia</taxon>
        <taxon>Bacteroidales</taxon>
        <taxon>Dysgonomonadaceae</taxon>
        <taxon>Petrimonas</taxon>
    </lineage>
</organism>
<evidence type="ECO:0008006" key="3">
    <source>
        <dbReference type="Google" id="ProtNLM"/>
    </source>
</evidence>
<dbReference type="InterPro" id="IPR036278">
    <property type="entry name" value="Sialidase_sf"/>
</dbReference>